<keyword evidence="1 2" id="KW-0539">Nucleus</keyword>
<comment type="caution">
    <text evidence="5">The sequence shown here is derived from an EMBL/GenBank/DDBJ whole genome shotgun (WGS) entry which is preliminary data.</text>
</comment>
<dbReference type="InterPro" id="IPR005033">
    <property type="entry name" value="YEATS"/>
</dbReference>
<dbReference type="Gene3D" id="1.20.1270.220">
    <property type="match status" value="1"/>
</dbReference>
<dbReference type="AlphaFoldDB" id="A0A9P6KTN7"/>
<evidence type="ECO:0000313" key="5">
    <source>
        <dbReference type="EMBL" id="KAF9739058.1"/>
    </source>
</evidence>
<keyword evidence="6" id="KW-1185">Reference proteome</keyword>
<dbReference type="Proteomes" id="UP000756921">
    <property type="component" value="Unassembled WGS sequence"/>
</dbReference>
<dbReference type="InterPro" id="IPR055129">
    <property type="entry name" value="YEATS_dom"/>
</dbReference>
<dbReference type="CDD" id="cd16905">
    <property type="entry name" value="YEATS_Taf14_like"/>
    <property type="match status" value="1"/>
</dbReference>
<gene>
    <name evidence="5" type="ORF">PMIN01_01692</name>
</gene>
<dbReference type="Pfam" id="PF03366">
    <property type="entry name" value="YEATS"/>
    <property type="match status" value="1"/>
</dbReference>
<evidence type="ECO:0000256" key="3">
    <source>
        <dbReference type="SAM" id="MobiDB-lite"/>
    </source>
</evidence>
<name>A0A9P6KTN7_9PLEO</name>
<protein>
    <submittedName>
        <fullName evidence="5">Transcription initiation factor TFIID TFIIF subunit</fullName>
    </submittedName>
</protein>
<dbReference type="PANTHER" id="PTHR23195">
    <property type="entry name" value="YEATS DOMAIN"/>
    <property type="match status" value="1"/>
</dbReference>
<dbReference type="GO" id="GO:0005634">
    <property type="term" value="C:nucleus"/>
    <property type="evidence" value="ECO:0007669"/>
    <property type="project" value="UniProtKB-SubCell"/>
</dbReference>
<dbReference type="GO" id="GO:0006355">
    <property type="term" value="P:regulation of DNA-templated transcription"/>
    <property type="evidence" value="ECO:0007669"/>
    <property type="project" value="InterPro"/>
</dbReference>
<reference evidence="5" key="1">
    <citation type="journal article" date="2020" name="Mol. Plant Microbe Interact.">
        <title>Genome Sequence of the Biocontrol Agent Coniothyrium minitans strain Conio (IMI 134523).</title>
        <authorList>
            <person name="Patel D."/>
            <person name="Shittu T.A."/>
            <person name="Baroncelli R."/>
            <person name="Muthumeenakshi S."/>
            <person name="Osborne T.H."/>
            <person name="Janganan T.K."/>
            <person name="Sreenivasaprasad S."/>
        </authorList>
    </citation>
    <scope>NUCLEOTIDE SEQUENCE</scope>
    <source>
        <strain evidence="5">Conio</strain>
    </source>
</reference>
<evidence type="ECO:0000313" key="6">
    <source>
        <dbReference type="Proteomes" id="UP000756921"/>
    </source>
</evidence>
<organism evidence="5 6">
    <name type="scientific">Paraphaeosphaeria minitans</name>
    <dbReference type="NCBI Taxonomy" id="565426"/>
    <lineage>
        <taxon>Eukaryota</taxon>
        <taxon>Fungi</taxon>
        <taxon>Dikarya</taxon>
        <taxon>Ascomycota</taxon>
        <taxon>Pezizomycotina</taxon>
        <taxon>Dothideomycetes</taxon>
        <taxon>Pleosporomycetidae</taxon>
        <taxon>Pleosporales</taxon>
        <taxon>Massarineae</taxon>
        <taxon>Didymosphaeriaceae</taxon>
        <taxon>Paraphaeosphaeria</taxon>
    </lineage>
</organism>
<dbReference type="OrthoDB" id="1741717at2759"/>
<accession>A0A9P6KTN7</accession>
<feature type="domain" description="YEATS" evidence="4">
    <location>
        <begin position="24"/>
        <end position="167"/>
    </location>
</feature>
<dbReference type="InterPro" id="IPR038336">
    <property type="entry name" value="NET_sf"/>
</dbReference>
<proteinExistence type="predicted"/>
<comment type="subcellular location">
    <subcellularLocation>
        <location evidence="2">Nucleus</location>
    </subcellularLocation>
</comment>
<dbReference type="Gene3D" id="2.60.40.1970">
    <property type="entry name" value="YEATS domain"/>
    <property type="match status" value="1"/>
</dbReference>
<sequence>MYVLRRARLVRRAEKARPSQRSPVANVSKIKRTVKLVTRQRPISEPSPMEGFPMRSWSIEIYLVDDKGNDVQASCFEKAVYNLHPSFEKNKQSTWTWQRRAFKKPPFKIEEKGWGEFDMTIVLTGAHKGGDHTLAHDLNFQSEKYEATHQVVFRNPKPDLVTLLEQSGGDANGVRGKTDSSKKKVRRDKAVDMEKLADGLQKLNEDDLLHVVTMIHDNKSNDTYTKNDVENGEFHVDLYTLPDSLVKGLWDFTASKTEL</sequence>
<evidence type="ECO:0000256" key="2">
    <source>
        <dbReference type="PROSITE-ProRule" id="PRU00376"/>
    </source>
</evidence>
<dbReference type="InterPro" id="IPR027353">
    <property type="entry name" value="NET_dom"/>
</dbReference>
<dbReference type="InterPro" id="IPR038704">
    <property type="entry name" value="YEAST_sf"/>
</dbReference>
<dbReference type="EMBL" id="WJXW01000002">
    <property type="protein sequence ID" value="KAF9739058.1"/>
    <property type="molecule type" value="Genomic_DNA"/>
</dbReference>
<evidence type="ECO:0000256" key="1">
    <source>
        <dbReference type="ARBA" id="ARBA00023242"/>
    </source>
</evidence>
<dbReference type="Pfam" id="PF17035">
    <property type="entry name" value="BET"/>
    <property type="match status" value="1"/>
</dbReference>
<feature type="region of interest" description="Disordered" evidence="3">
    <location>
        <begin position="165"/>
        <end position="184"/>
    </location>
</feature>
<dbReference type="PROSITE" id="PS51037">
    <property type="entry name" value="YEATS"/>
    <property type="match status" value="1"/>
</dbReference>
<dbReference type="GO" id="GO:0000785">
    <property type="term" value="C:chromatin"/>
    <property type="evidence" value="ECO:0007669"/>
    <property type="project" value="UniProtKB-ARBA"/>
</dbReference>
<dbReference type="InterPro" id="IPR016665">
    <property type="entry name" value="Sas5/TAF14"/>
</dbReference>
<dbReference type="PIRSF" id="PIRSF016551">
    <property type="entry name" value="SAS5/TFIID_14"/>
    <property type="match status" value="1"/>
</dbReference>
<evidence type="ECO:0000259" key="4">
    <source>
        <dbReference type="PROSITE" id="PS51037"/>
    </source>
</evidence>